<dbReference type="EMBL" id="FPIZ01000022">
    <property type="protein sequence ID" value="SFW83105.1"/>
    <property type="molecule type" value="Genomic_DNA"/>
</dbReference>
<dbReference type="Proteomes" id="UP001326715">
    <property type="component" value="Chromosome"/>
</dbReference>
<evidence type="ECO:0000313" key="3">
    <source>
        <dbReference type="EMBL" id="WQG88051.1"/>
    </source>
</evidence>
<evidence type="ECO:0000313" key="4">
    <source>
        <dbReference type="Proteomes" id="UP000183788"/>
    </source>
</evidence>
<keyword evidence="5" id="KW-1185">Reference proteome</keyword>
<dbReference type="Proteomes" id="UP000183788">
    <property type="component" value="Unassembled WGS sequence"/>
</dbReference>
<proteinExistence type="predicted"/>
<dbReference type="InterPro" id="IPR058512">
    <property type="entry name" value="DUF8199"/>
</dbReference>
<accession>A0A1K1SFE8</accession>
<dbReference type="AlphaFoldDB" id="A0A1K1SFE8"/>
<keyword evidence="1" id="KW-0732">Signal</keyword>
<dbReference type="RefSeq" id="WP_072364353.1">
    <property type="nucleotide sequence ID" value="NZ_CBHWAX010000168.1"/>
</dbReference>
<dbReference type="EMBL" id="CP140154">
    <property type="protein sequence ID" value="WQG88051.1"/>
    <property type="molecule type" value="Genomic_DNA"/>
</dbReference>
<evidence type="ECO:0000313" key="5">
    <source>
        <dbReference type="Proteomes" id="UP001326715"/>
    </source>
</evidence>
<sequence length="132" mass="14917">MKKIVSLILAFLYVFSSTGATLHMHYCMGKLVDVKLWHVENKKCSKCVAVASKVCSKKCCKDAHKIVKLEKDQKAAENAFQFIQLDTVISPISLFKFPWRCAYSLAVEYPISNAPPRSSKVPPHILNSIFRI</sequence>
<organism evidence="2 4">
    <name type="scientific">Chitinophaga sancti</name>
    <dbReference type="NCBI Taxonomy" id="1004"/>
    <lineage>
        <taxon>Bacteria</taxon>
        <taxon>Pseudomonadati</taxon>
        <taxon>Bacteroidota</taxon>
        <taxon>Chitinophagia</taxon>
        <taxon>Chitinophagales</taxon>
        <taxon>Chitinophagaceae</taxon>
        <taxon>Chitinophaga</taxon>
    </lineage>
</organism>
<name>A0A1K1SFE8_9BACT</name>
<evidence type="ECO:0000313" key="2">
    <source>
        <dbReference type="EMBL" id="SFW83105.1"/>
    </source>
</evidence>
<dbReference type="STRING" id="1004.SAMN05661012_05342"/>
<feature type="chain" id="PRO_5013131736" evidence="1">
    <location>
        <begin position="21"/>
        <end position="132"/>
    </location>
</feature>
<gene>
    <name evidence="2" type="ORF">SAMN05661012_05342</name>
    <name evidence="3" type="ORF">SR876_24295</name>
</gene>
<dbReference type="OrthoDB" id="676308at2"/>
<feature type="signal peptide" evidence="1">
    <location>
        <begin position="1"/>
        <end position="20"/>
    </location>
</feature>
<dbReference type="NCBIfam" id="NF047658">
    <property type="entry name" value="HYC_CC_PP"/>
    <property type="match status" value="1"/>
</dbReference>
<reference evidence="3 5" key="2">
    <citation type="submission" date="2023-11" db="EMBL/GenBank/DDBJ databases">
        <title>MicrobeMod: A computational toolkit for identifying prokaryotic methylation and restriction-modification with nanopore sequencing.</title>
        <authorList>
            <person name="Crits-Christoph A."/>
            <person name="Kang S.C."/>
            <person name="Lee H."/>
            <person name="Ostrov N."/>
        </authorList>
    </citation>
    <scope>NUCLEOTIDE SEQUENCE [LARGE SCALE GENOMIC DNA]</scope>
    <source>
        <strain evidence="3 5">ATCC 23090</strain>
    </source>
</reference>
<protein>
    <submittedName>
        <fullName evidence="2">Uncharacterized protein</fullName>
    </submittedName>
</protein>
<reference evidence="2 4" key="1">
    <citation type="submission" date="2016-11" db="EMBL/GenBank/DDBJ databases">
        <authorList>
            <person name="Jaros S."/>
            <person name="Januszkiewicz K."/>
            <person name="Wedrychowicz H."/>
        </authorList>
    </citation>
    <scope>NUCLEOTIDE SEQUENCE [LARGE SCALE GENOMIC DNA]</scope>
    <source>
        <strain evidence="2 4">DSM 784</strain>
    </source>
</reference>
<evidence type="ECO:0000256" key="1">
    <source>
        <dbReference type="SAM" id="SignalP"/>
    </source>
</evidence>
<dbReference type="Pfam" id="PF26622">
    <property type="entry name" value="DUF8199"/>
    <property type="match status" value="1"/>
</dbReference>
<dbReference type="InterPro" id="IPR058060">
    <property type="entry name" value="HYC_CC_PP"/>
</dbReference>